<evidence type="ECO:0000313" key="3">
    <source>
        <dbReference type="Proteomes" id="UP001060414"/>
    </source>
</evidence>
<sequence length="306" mass="35933">MAKLDYSGLTEGICRAFQRINFTTKIFDTKKYRKIDKYLKMNLSFKRFEDCLQEFSPDIVFVVAPLFLKPEYFDILDKYKSKNKFLAIGWIGDSFIFTDENEKKIEILDKVYYTDTGFFDVFNGEKTEYLPLATDPLVFTKRSFAQVHDCSFVASMTQGRRQFLCMSRQPINIFGPGWERKDFKSSCHKVKRCKLKLAQVASIYTRSKMVLNLKNENNVINGLNQRSFDPFSSGSMLLHDYVSDLELNFDVGKEIVAFKDGDEFFYLYEKYIKDRRLREEIADAGRKRVVSSHTYDNRVFKIISEI</sequence>
<name>A0ABY5ZGE3_9BACT</name>
<feature type="domain" description="Spore protein YkvP/CgeB glycosyl transferase-like" evidence="1">
    <location>
        <begin position="168"/>
        <end position="302"/>
    </location>
</feature>
<keyword evidence="3" id="KW-1185">Reference proteome</keyword>
<proteinExistence type="predicted"/>
<evidence type="ECO:0000259" key="1">
    <source>
        <dbReference type="Pfam" id="PF13524"/>
    </source>
</evidence>
<protein>
    <submittedName>
        <fullName evidence="2">Glycosyltransferase</fullName>
    </submittedName>
</protein>
<evidence type="ECO:0000313" key="2">
    <source>
        <dbReference type="EMBL" id="UWZ78166.1"/>
    </source>
</evidence>
<organism evidence="2 3">
    <name type="scientific">Geoalkalibacter halelectricus</name>
    <dbReference type="NCBI Taxonomy" id="2847045"/>
    <lineage>
        <taxon>Bacteria</taxon>
        <taxon>Pseudomonadati</taxon>
        <taxon>Thermodesulfobacteriota</taxon>
        <taxon>Desulfuromonadia</taxon>
        <taxon>Desulfuromonadales</taxon>
        <taxon>Geoalkalibacteraceae</taxon>
        <taxon>Geoalkalibacter</taxon>
    </lineage>
</organism>
<reference evidence="2" key="1">
    <citation type="journal article" date="2022" name="Environ. Microbiol.">
        <title>Geoalkalibacter halelectricus SAP #1 sp. nov. possessing extracellular electron transfer and mineral#reducing capabilities from a haloalkaline environment.</title>
        <authorList>
            <person name="Yadav S."/>
            <person name="Singh R."/>
            <person name="Sundharam S.S."/>
            <person name="Chaudhary S."/>
            <person name="Krishnamurthi S."/>
            <person name="Patil S.A."/>
        </authorList>
    </citation>
    <scope>NUCLEOTIDE SEQUENCE</scope>
    <source>
        <strain evidence="2">SAP-1</strain>
    </source>
</reference>
<dbReference type="EMBL" id="CP092109">
    <property type="protein sequence ID" value="UWZ78166.1"/>
    <property type="molecule type" value="Genomic_DNA"/>
</dbReference>
<accession>A0ABY5ZGE3</accession>
<dbReference type="Pfam" id="PF13524">
    <property type="entry name" value="Glyco_trans_1_2"/>
    <property type="match status" value="1"/>
</dbReference>
<gene>
    <name evidence="2" type="ORF">L9S41_10695</name>
</gene>
<dbReference type="RefSeq" id="WP_260746515.1">
    <property type="nucleotide sequence ID" value="NZ_CP092109.1"/>
</dbReference>
<dbReference type="InterPro" id="IPR055259">
    <property type="entry name" value="YkvP/CgeB_Glyco_trans-like"/>
</dbReference>
<dbReference type="Proteomes" id="UP001060414">
    <property type="component" value="Chromosome"/>
</dbReference>